<proteinExistence type="predicted"/>
<evidence type="ECO:0000313" key="4">
    <source>
        <dbReference type="Proteomes" id="UP000430345"/>
    </source>
</evidence>
<keyword evidence="3" id="KW-0645">Protease</keyword>
<dbReference type="GO" id="GO:0006508">
    <property type="term" value="P:proteolysis"/>
    <property type="evidence" value="ECO:0007669"/>
    <property type="project" value="UniProtKB-KW"/>
</dbReference>
<dbReference type="AlphaFoldDB" id="A0A6I1MNX8"/>
<feature type="transmembrane region" description="Helical" evidence="1">
    <location>
        <begin position="21"/>
        <end position="49"/>
    </location>
</feature>
<dbReference type="GO" id="GO:0080120">
    <property type="term" value="P:CAAX-box protein maturation"/>
    <property type="evidence" value="ECO:0007669"/>
    <property type="project" value="UniProtKB-ARBA"/>
</dbReference>
<comment type="caution">
    <text evidence="3">The sequence shown here is derived from an EMBL/GenBank/DDBJ whole genome shotgun (WGS) entry which is preliminary data.</text>
</comment>
<dbReference type="InterPro" id="IPR003675">
    <property type="entry name" value="Rce1/LyrA-like_dom"/>
</dbReference>
<keyword evidence="1" id="KW-0812">Transmembrane</keyword>
<feature type="transmembrane region" description="Helical" evidence="1">
    <location>
        <begin position="61"/>
        <end position="80"/>
    </location>
</feature>
<dbReference type="Pfam" id="PF02517">
    <property type="entry name" value="Rce1-like"/>
    <property type="match status" value="1"/>
</dbReference>
<feature type="transmembrane region" description="Helical" evidence="1">
    <location>
        <begin position="200"/>
        <end position="219"/>
    </location>
</feature>
<feature type="transmembrane region" description="Helical" evidence="1">
    <location>
        <begin position="275"/>
        <end position="293"/>
    </location>
</feature>
<feature type="transmembrane region" description="Helical" evidence="1">
    <location>
        <begin position="101"/>
        <end position="122"/>
    </location>
</feature>
<dbReference type="PANTHER" id="PTHR39430">
    <property type="entry name" value="MEMBRANE-ASSOCIATED PROTEASE-RELATED"/>
    <property type="match status" value="1"/>
</dbReference>
<feature type="transmembrane region" description="Helical" evidence="1">
    <location>
        <begin position="175"/>
        <end position="194"/>
    </location>
</feature>
<sequence length="302" mass="33467">MKIFDTKKGLFKMTMEAEKKGTLSSIPFILISPLLSLIPGIVVGLLLAFTIGYSEEYLNDFFQFNLLQYTSGAILIYYLIAEFKEKRSFFTLGLPLNKNIFLKYLIGFLIGIIMLSVIALTIVSLGCGKISFNKINTNFSDIISYIYVLISWIILGASEEIMVRGYMFPSIAVKKGVIFSILLTSIYFGLIHITGKGVNFIAIFNLSLFGILDCLYAIYEESIWGVCALHAAWNFCQGNIFGFIVSGDIVGGGSLFKTGIIDVNIINGGIFGPEASIITTIVIIIAIVIILVLQRKKYNKEE</sequence>
<protein>
    <submittedName>
        <fullName evidence="3">CPBP family intramembrane metalloprotease</fullName>
    </submittedName>
</protein>
<dbReference type="OrthoDB" id="324900at2"/>
<reference evidence="3 4" key="1">
    <citation type="submission" date="2019-10" db="EMBL/GenBank/DDBJ databases">
        <title>The Genome Sequence of Clostridium tarantellae Isolated from Fish Brain.</title>
        <authorList>
            <person name="Bano L."/>
            <person name="Kiel M."/>
            <person name="Sales G."/>
            <person name="Doxey A.C."/>
            <person name="Mansfield M.J."/>
            <person name="Schiavone M."/>
            <person name="Rossetto O."/>
            <person name="Pirazzini M."/>
            <person name="Dobrindt U."/>
            <person name="Montecucco C."/>
        </authorList>
    </citation>
    <scope>NUCLEOTIDE SEQUENCE [LARGE SCALE GENOMIC DNA]</scope>
    <source>
        <strain evidence="3 4">DSM 3997</strain>
    </source>
</reference>
<feature type="domain" description="CAAX prenyl protease 2/Lysostaphin resistance protein A-like" evidence="2">
    <location>
        <begin position="145"/>
        <end position="235"/>
    </location>
</feature>
<keyword evidence="3" id="KW-0482">Metalloprotease</keyword>
<keyword evidence="4" id="KW-1185">Reference proteome</keyword>
<dbReference type="Proteomes" id="UP000430345">
    <property type="component" value="Unassembled WGS sequence"/>
</dbReference>
<keyword evidence="1" id="KW-0472">Membrane</keyword>
<dbReference type="EMBL" id="WHJC01000227">
    <property type="protein sequence ID" value="MPQ44483.1"/>
    <property type="molecule type" value="Genomic_DNA"/>
</dbReference>
<dbReference type="GO" id="GO:0008237">
    <property type="term" value="F:metallopeptidase activity"/>
    <property type="evidence" value="ECO:0007669"/>
    <property type="project" value="UniProtKB-KW"/>
</dbReference>
<keyword evidence="1" id="KW-1133">Transmembrane helix</keyword>
<evidence type="ECO:0000256" key="1">
    <source>
        <dbReference type="SAM" id="Phobius"/>
    </source>
</evidence>
<feature type="transmembrane region" description="Helical" evidence="1">
    <location>
        <begin position="231"/>
        <end position="255"/>
    </location>
</feature>
<dbReference type="PANTHER" id="PTHR39430:SF1">
    <property type="entry name" value="PROTEASE"/>
    <property type="match status" value="1"/>
</dbReference>
<accession>A0A6I1MNX8</accession>
<organism evidence="3 4">
    <name type="scientific">Clostridium tarantellae</name>
    <dbReference type="NCBI Taxonomy" id="39493"/>
    <lineage>
        <taxon>Bacteria</taxon>
        <taxon>Bacillati</taxon>
        <taxon>Bacillota</taxon>
        <taxon>Clostridia</taxon>
        <taxon>Eubacteriales</taxon>
        <taxon>Clostridiaceae</taxon>
        <taxon>Clostridium</taxon>
    </lineage>
</organism>
<feature type="transmembrane region" description="Helical" evidence="1">
    <location>
        <begin position="142"/>
        <end position="163"/>
    </location>
</feature>
<evidence type="ECO:0000313" key="3">
    <source>
        <dbReference type="EMBL" id="MPQ44483.1"/>
    </source>
</evidence>
<dbReference type="GO" id="GO:0004175">
    <property type="term" value="F:endopeptidase activity"/>
    <property type="evidence" value="ECO:0007669"/>
    <property type="project" value="UniProtKB-ARBA"/>
</dbReference>
<name>A0A6I1MNX8_9CLOT</name>
<evidence type="ECO:0000259" key="2">
    <source>
        <dbReference type="Pfam" id="PF02517"/>
    </source>
</evidence>
<gene>
    <name evidence="3" type="ORF">GBZ86_12045</name>
</gene>
<dbReference type="RefSeq" id="WP_152890995.1">
    <property type="nucleotide sequence ID" value="NZ_WHJC01000227.1"/>
</dbReference>
<keyword evidence="3" id="KW-0378">Hydrolase</keyword>